<feature type="coiled-coil region" evidence="1">
    <location>
        <begin position="89"/>
        <end position="116"/>
    </location>
</feature>
<accession>A0AAV5BXS6</accession>
<evidence type="ECO:0000313" key="2">
    <source>
        <dbReference type="EMBL" id="GJM91201.1"/>
    </source>
</evidence>
<reference evidence="2" key="1">
    <citation type="journal article" date="2018" name="DNA Res.">
        <title>Multiple hybrid de novo genome assembly of finger millet, an orphan allotetraploid crop.</title>
        <authorList>
            <person name="Hatakeyama M."/>
            <person name="Aluri S."/>
            <person name="Balachadran M.T."/>
            <person name="Sivarajan S.R."/>
            <person name="Patrignani A."/>
            <person name="Gruter S."/>
            <person name="Poveda L."/>
            <person name="Shimizu-Inatsugi R."/>
            <person name="Baeten J."/>
            <person name="Francoijs K.J."/>
            <person name="Nataraja K.N."/>
            <person name="Reddy Y.A.N."/>
            <person name="Phadnis S."/>
            <person name="Ravikumar R.L."/>
            <person name="Schlapbach R."/>
            <person name="Sreeman S.M."/>
            <person name="Shimizu K.K."/>
        </authorList>
    </citation>
    <scope>NUCLEOTIDE SEQUENCE</scope>
</reference>
<organism evidence="2 3">
    <name type="scientific">Eleusine coracana subsp. coracana</name>
    <dbReference type="NCBI Taxonomy" id="191504"/>
    <lineage>
        <taxon>Eukaryota</taxon>
        <taxon>Viridiplantae</taxon>
        <taxon>Streptophyta</taxon>
        <taxon>Embryophyta</taxon>
        <taxon>Tracheophyta</taxon>
        <taxon>Spermatophyta</taxon>
        <taxon>Magnoliopsida</taxon>
        <taxon>Liliopsida</taxon>
        <taxon>Poales</taxon>
        <taxon>Poaceae</taxon>
        <taxon>PACMAD clade</taxon>
        <taxon>Chloridoideae</taxon>
        <taxon>Cynodonteae</taxon>
        <taxon>Eleusininae</taxon>
        <taxon>Eleusine</taxon>
    </lineage>
</organism>
<gene>
    <name evidence="2" type="primary">ga07554</name>
    <name evidence="2" type="ORF">PR202_ga07554</name>
</gene>
<dbReference type="GO" id="GO:0048367">
    <property type="term" value="P:shoot system development"/>
    <property type="evidence" value="ECO:0007669"/>
    <property type="project" value="InterPro"/>
</dbReference>
<proteinExistence type="predicted"/>
<dbReference type="Proteomes" id="UP001054889">
    <property type="component" value="Unassembled WGS sequence"/>
</dbReference>
<evidence type="ECO:0000256" key="1">
    <source>
        <dbReference type="SAM" id="Coils"/>
    </source>
</evidence>
<dbReference type="GO" id="GO:0048364">
    <property type="term" value="P:root development"/>
    <property type="evidence" value="ECO:0007669"/>
    <property type="project" value="InterPro"/>
</dbReference>
<dbReference type="PANTHER" id="PTHR33070:SF89">
    <property type="entry name" value="EXPRESSED PROTEIN"/>
    <property type="match status" value="1"/>
</dbReference>
<keyword evidence="3" id="KW-1185">Reference proteome</keyword>
<protein>
    <submittedName>
        <fullName evidence="2">Uncharacterized protein</fullName>
    </submittedName>
</protein>
<evidence type="ECO:0000313" key="3">
    <source>
        <dbReference type="Proteomes" id="UP001054889"/>
    </source>
</evidence>
<comment type="caution">
    <text evidence="2">The sequence shown here is derived from an EMBL/GenBank/DDBJ whole genome shotgun (WGS) entry which is preliminary data.</text>
</comment>
<sequence length="131" mass="13933">MCRLAGTMRHRHATAVASSRPAAADADVDAEVVGVVAEVAEAAAEASGVIVLRCATMSGIVQTVCSHSNKWLKRLGVVHEATKASPETAAAALERLDELEERISGLESASEVVFRRLLQIRVLLLNIHNPL</sequence>
<name>A0AAV5BXS6_ELECO</name>
<keyword evidence="1" id="KW-0175">Coiled coil</keyword>
<reference evidence="2" key="2">
    <citation type="submission" date="2021-12" db="EMBL/GenBank/DDBJ databases">
        <title>Resequencing data analysis of finger millet.</title>
        <authorList>
            <person name="Hatakeyama M."/>
            <person name="Aluri S."/>
            <person name="Balachadran M.T."/>
            <person name="Sivarajan S.R."/>
            <person name="Poveda L."/>
            <person name="Shimizu-Inatsugi R."/>
            <person name="Schlapbach R."/>
            <person name="Sreeman S.M."/>
            <person name="Shimizu K.K."/>
        </authorList>
    </citation>
    <scope>NUCLEOTIDE SEQUENCE</scope>
</reference>
<dbReference type="InterPro" id="IPR004320">
    <property type="entry name" value="BPS1_pln"/>
</dbReference>
<dbReference type="PANTHER" id="PTHR33070">
    <property type="entry name" value="OS06G0725500 PROTEIN"/>
    <property type="match status" value="1"/>
</dbReference>
<dbReference type="EMBL" id="BQKI01000003">
    <property type="protein sequence ID" value="GJM91201.1"/>
    <property type="molecule type" value="Genomic_DNA"/>
</dbReference>
<dbReference type="Pfam" id="PF03087">
    <property type="entry name" value="BPS1"/>
    <property type="match status" value="1"/>
</dbReference>
<dbReference type="AlphaFoldDB" id="A0AAV5BXS6"/>